<dbReference type="PANTHER" id="PTHR30069">
    <property type="entry name" value="TONB-DEPENDENT OUTER MEMBRANE RECEPTOR"/>
    <property type="match status" value="1"/>
</dbReference>
<evidence type="ECO:0000313" key="11">
    <source>
        <dbReference type="EMBL" id="KAA5537147.1"/>
    </source>
</evidence>
<dbReference type="InterPro" id="IPR039426">
    <property type="entry name" value="TonB-dep_rcpt-like"/>
</dbReference>
<dbReference type="InterPro" id="IPR008969">
    <property type="entry name" value="CarboxyPept-like_regulatory"/>
</dbReference>
<keyword evidence="5" id="KW-0732">Signal</keyword>
<keyword evidence="4" id="KW-0812">Transmembrane</keyword>
<dbReference type="Gene3D" id="2.40.170.20">
    <property type="entry name" value="TonB-dependent receptor, beta-barrel domain"/>
    <property type="match status" value="1"/>
</dbReference>
<evidence type="ECO:0000256" key="3">
    <source>
        <dbReference type="ARBA" id="ARBA00022452"/>
    </source>
</evidence>
<comment type="caution">
    <text evidence="11">The sequence shown here is derived from an EMBL/GenBank/DDBJ whole genome shotgun (WGS) entry which is preliminary data.</text>
</comment>
<dbReference type="Gene3D" id="2.170.130.10">
    <property type="entry name" value="TonB-dependent receptor, plug domain"/>
    <property type="match status" value="1"/>
</dbReference>
<evidence type="ECO:0000256" key="7">
    <source>
        <dbReference type="ARBA" id="ARBA00023136"/>
    </source>
</evidence>
<evidence type="ECO:0000256" key="9">
    <source>
        <dbReference type="ARBA" id="ARBA00023237"/>
    </source>
</evidence>
<evidence type="ECO:0000313" key="12">
    <source>
        <dbReference type="Proteomes" id="UP000323632"/>
    </source>
</evidence>
<gene>
    <name evidence="11" type="ORF">F0919_05600</name>
</gene>
<dbReference type="GO" id="GO:0009279">
    <property type="term" value="C:cell outer membrane"/>
    <property type="evidence" value="ECO:0007669"/>
    <property type="project" value="UniProtKB-SubCell"/>
</dbReference>
<evidence type="ECO:0000256" key="5">
    <source>
        <dbReference type="ARBA" id="ARBA00022729"/>
    </source>
</evidence>
<evidence type="ECO:0000259" key="10">
    <source>
        <dbReference type="Pfam" id="PF00593"/>
    </source>
</evidence>
<dbReference type="SUPFAM" id="SSF56935">
    <property type="entry name" value="Porins"/>
    <property type="match status" value="1"/>
</dbReference>
<dbReference type="InterPro" id="IPR037066">
    <property type="entry name" value="Plug_dom_sf"/>
</dbReference>
<dbReference type="Proteomes" id="UP000323632">
    <property type="component" value="Unassembled WGS sequence"/>
</dbReference>
<dbReference type="InterPro" id="IPR036942">
    <property type="entry name" value="Beta-barrel_TonB_sf"/>
</dbReference>
<name>A0A5M6CPX3_9BACT</name>
<keyword evidence="12" id="KW-1185">Reference proteome</keyword>
<dbReference type="EMBL" id="VWSH01000001">
    <property type="protein sequence ID" value="KAA5537147.1"/>
    <property type="molecule type" value="Genomic_DNA"/>
</dbReference>
<accession>A0A5M6CPX3</accession>
<dbReference type="PANTHER" id="PTHR30069:SF29">
    <property type="entry name" value="HEMOGLOBIN AND HEMOGLOBIN-HAPTOGLOBIN-BINDING PROTEIN 1-RELATED"/>
    <property type="match status" value="1"/>
</dbReference>
<evidence type="ECO:0000256" key="4">
    <source>
        <dbReference type="ARBA" id="ARBA00022692"/>
    </source>
</evidence>
<keyword evidence="8 11" id="KW-0675">Receptor</keyword>
<dbReference type="GO" id="GO:0015344">
    <property type="term" value="F:siderophore uptake transmembrane transporter activity"/>
    <property type="evidence" value="ECO:0007669"/>
    <property type="project" value="TreeGrafter"/>
</dbReference>
<keyword evidence="3" id="KW-1134">Transmembrane beta strand</keyword>
<organism evidence="11 12">
    <name type="scientific">Taibaiella lutea</name>
    <dbReference type="NCBI Taxonomy" id="2608001"/>
    <lineage>
        <taxon>Bacteria</taxon>
        <taxon>Pseudomonadati</taxon>
        <taxon>Bacteroidota</taxon>
        <taxon>Chitinophagia</taxon>
        <taxon>Chitinophagales</taxon>
        <taxon>Chitinophagaceae</taxon>
        <taxon>Taibaiella</taxon>
    </lineage>
</organism>
<dbReference type="Pfam" id="PF00593">
    <property type="entry name" value="TonB_dep_Rec_b-barrel"/>
    <property type="match status" value="1"/>
</dbReference>
<dbReference type="SUPFAM" id="SSF49464">
    <property type="entry name" value="Carboxypeptidase regulatory domain-like"/>
    <property type="match status" value="1"/>
</dbReference>
<keyword evidence="6" id="KW-0798">TonB box</keyword>
<keyword evidence="7" id="KW-0472">Membrane</keyword>
<keyword evidence="2" id="KW-0813">Transport</keyword>
<proteinExistence type="predicted"/>
<sequence length="796" mass="89139">MLVMMPEILKPQTKPTKNYLNAALIEKMMRMFMKINFALHQTFKIKRHTPLFITGILTLSGFLLSAKTSAQDAGKHTVSGKVSDIQTKETLPGAAVSTIPAEAGTFSAADGTFSLELETARQLVVTYVGYKNDTIPLSQGPEQLSIELKPLKTLKEVTITSRRKSTEIGLLEPAKMEKIGSKELMKAACCNLSESFETTPSVDVGFTDAVSGYKQIQMLGLAGSYTSFTRENIPDVRGLAAITGLTFTPGAFVESMQLSKGTGSVVNGYEGTAGQINIEWRKPFEEKEPALFLNGYQSAQGRSEMNAILSHKFNDELSSNLLLHAKSNWMKVDQNHDGFLDNPLGNSFVGSNRWFWFSPKGWEIQGGVKAVYLDNTGGQKSFEKGTEQIAGNPWGYQQSLTRMEAWAKIGKINLTKPYQSMGLQLSGVYHDQQSQYGIREYDGRQQSFYANYIYQSIINNTNHVIKGGVSFSADAYKETFVGTAYNRTEIVPGAFMEYAYNYQKKFNMVAGLRADYHNLFGAFVTPRLHLRYALSDNSALRASAGRAQRTANIFAENTGYLASSRNFVVSGTDPETPYGLKPEVAWNMGLNYTKKFMLDYRDGAFSVDYYYTNFTNQVVVDVEKPGEVSFYNLNGKSYAHSFQAQLDYEVIHKLDVRLAYRFYDVKSTYNNILKEKPLVAAHRAFINLGYETNSNWKFDYTFQWTGSKRLPERYTHHEMIVAEGNSPSFIQMNAQISKSWKEGKIEVYAGGENLTGYMQHDMISGAENPFGKSFDGSLIWGPGMGRNFYVGFRYGL</sequence>
<keyword evidence="9" id="KW-0998">Cell outer membrane</keyword>
<feature type="domain" description="TonB-dependent receptor-like beta-barrel" evidence="10">
    <location>
        <begin position="395"/>
        <end position="754"/>
    </location>
</feature>
<dbReference type="Pfam" id="PF13715">
    <property type="entry name" value="CarbopepD_reg_2"/>
    <property type="match status" value="1"/>
</dbReference>
<dbReference type="Gene3D" id="2.60.40.1120">
    <property type="entry name" value="Carboxypeptidase-like, regulatory domain"/>
    <property type="match status" value="1"/>
</dbReference>
<dbReference type="AlphaFoldDB" id="A0A5M6CPX3"/>
<protein>
    <submittedName>
        <fullName evidence="11">TonB-dependent receptor</fullName>
    </submittedName>
</protein>
<evidence type="ECO:0000256" key="6">
    <source>
        <dbReference type="ARBA" id="ARBA00023077"/>
    </source>
</evidence>
<dbReference type="GO" id="GO:0044718">
    <property type="term" value="P:siderophore transmembrane transport"/>
    <property type="evidence" value="ECO:0007669"/>
    <property type="project" value="TreeGrafter"/>
</dbReference>
<reference evidence="11 12" key="1">
    <citation type="submission" date="2019-09" db="EMBL/GenBank/DDBJ databases">
        <title>Genome sequence and assembly of Taibaiella sp.</title>
        <authorList>
            <person name="Chhetri G."/>
        </authorList>
    </citation>
    <scope>NUCLEOTIDE SEQUENCE [LARGE SCALE GENOMIC DNA]</scope>
    <source>
        <strain evidence="11 12">KVB11</strain>
    </source>
</reference>
<dbReference type="InterPro" id="IPR000531">
    <property type="entry name" value="Beta-barrel_TonB"/>
</dbReference>
<evidence type="ECO:0000256" key="8">
    <source>
        <dbReference type="ARBA" id="ARBA00023170"/>
    </source>
</evidence>
<evidence type="ECO:0000256" key="1">
    <source>
        <dbReference type="ARBA" id="ARBA00004571"/>
    </source>
</evidence>
<evidence type="ECO:0000256" key="2">
    <source>
        <dbReference type="ARBA" id="ARBA00022448"/>
    </source>
</evidence>
<comment type="subcellular location">
    <subcellularLocation>
        <location evidence="1">Cell outer membrane</location>
        <topology evidence="1">Multi-pass membrane protein</topology>
    </subcellularLocation>
</comment>